<organism evidence="2 3">
    <name type="scientific">Desmophyllum pertusum</name>
    <dbReference type="NCBI Taxonomy" id="174260"/>
    <lineage>
        <taxon>Eukaryota</taxon>
        <taxon>Metazoa</taxon>
        <taxon>Cnidaria</taxon>
        <taxon>Anthozoa</taxon>
        <taxon>Hexacorallia</taxon>
        <taxon>Scleractinia</taxon>
        <taxon>Caryophylliina</taxon>
        <taxon>Caryophylliidae</taxon>
        <taxon>Desmophyllum</taxon>
    </lineage>
</organism>
<evidence type="ECO:0000313" key="2">
    <source>
        <dbReference type="EMBL" id="KAJ7327401.1"/>
    </source>
</evidence>
<feature type="compositionally biased region" description="Polar residues" evidence="1">
    <location>
        <begin position="1"/>
        <end position="10"/>
    </location>
</feature>
<reference evidence="2" key="1">
    <citation type="submission" date="2023-01" db="EMBL/GenBank/DDBJ databases">
        <title>Genome assembly of the deep-sea coral Lophelia pertusa.</title>
        <authorList>
            <person name="Herrera S."/>
            <person name="Cordes E."/>
        </authorList>
    </citation>
    <scope>NUCLEOTIDE SEQUENCE</scope>
    <source>
        <strain evidence="2">USNM1676648</strain>
        <tissue evidence="2">Polyp</tissue>
    </source>
</reference>
<proteinExistence type="predicted"/>
<feature type="compositionally biased region" description="Polar residues" evidence="1">
    <location>
        <begin position="51"/>
        <end position="65"/>
    </location>
</feature>
<accession>A0A9X0CEZ9</accession>
<gene>
    <name evidence="2" type="ORF">OS493_027092</name>
</gene>
<dbReference type="EMBL" id="MU827801">
    <property type="protein sequence ID" value="KAJ7327401.1"/>
    <property type="molecule type" value="Genomic_DNA"/>
</dbReference>
<protein>
    <submittedName>
        <fullName evidence="2">Uncharacterized protein</fullName>
    </submittedName>
</protein>
<evidence type="ECO:0000256" key="1">
    <source>
        <dbReference type="SAM" id="MobiDB-lite"/>
    </source>
</evidence>
<feature type="compositionally biased region" description="Basic residues" evidence="1">
    <location>
        <begin position="13"/>
        <end position="25"/>
    </location>
</feature>
<dbReference type="AlphaFoldDB" id="A0A9X0CEZ9"/>
<feature type="compositionally biased region" description="Basic and acidic residues" evidence="1">
    <location>
        <begin position="39"/>
        <end position="50"/>
    </location>
</feature>
<dbReference type="OrthoDB" id="10509589at2759"/>
<comment type="caution">
    <text evidence="2">The sequence shown here is derived from an EMBL/GenBank/DDBJ whole genome shotgun (WGS) entry which is preliminary data.</text>
</comment>
<feature type="region of interest" description="Disordered" evidence="1">
    <location>
        <begin position="1"/>
        <end position="76"/>
    </location>
</feature>
<name>A0A9X0CEZ9_9CNID</name>
<evidence type="ECO:0000313" key="3">
    <source>
        <dbReference type="Proteomes" id="UP001163046"/>
    </source>
</evidence>
<sequence>MNFSISMQTTTKDRRKNAWRLPRKAKLVETSSHASSVKIRREPSPFDEKSTFITSTPKSESNRQQQGKRKDQEVYRASPAVSYGITRFKGISVVEFQLKVQMVNNIKNVKMCTKALLASVGRDKQEASYPAEGTG</sequence>
<keyword evidence="3" id="KW-1185">Reference proteome</keyword>
<dbReference type="Proteomes" id="UP001163046">
    <property type="component" value="Unassembled WGS sequence"/>
</dbReference>